<evidence type="ECO:0000313" key="3">
    <source>
        <dbReference type="Proteomes" id="UP000521017"/>
    </source>
</evidence>
<sequence length="124" mass="14012">MNTLRMLLFVFCLSLLFTGCKKDSALDPLSNVLFSKAGVIRVECADCVLNYTVLKDNYAVDIINNEDVKFSYISDFELKTTINAQKQQTIRLVVFDAYGRLISNELSTLDPGEVKTDSFKIQIK</sequence>
<name>A0A7X0MK77_9SPHI</name>
<protein>
    <recommendedName>
        <fullName evidence="4">Lipoprotein</fullName>
    </recommendedName>
</protein>
<reference evidence="2 3" key="1">
    <citation type="submission" date="2020-08" db="EMBL/GenBank/DDBJ databases">
        <title>Genomic Encyclopedia of Type Strains, Phase IV (KMG-V): Genome sequencing to study the core and pangenomes of soil and plant-associated prokaryotes.</title>
        <authorList>
            <person name="Whitman W."/>
        </authorList>
    </citation>
    <scope>NUCLEOTIDE SEQUENCE [LARGE SCALE GENOMIC DNA]</scope>
    <source>
        <strain evidence="2 3">M2T3</strain>
    </source>
</reference>
<dbReference type="AlphaFoldDB" id="A0A7X0MK77"/>
<evidence type="ECO:0008006" key="4">
    <source>
        <dbReference type="Google" id="ProtNLM"/>
    </source>
</evidence>
<evidence type="ECO:0000256" key="1">
    <source>
        <dbReference type="SAM" id="SignalP"/>
    </source>
</evidence>
<proteinExistence type="predicted"/>
<feature type="chain" id="PRO_5031010480" description="Lipoprotein" evidence="1">
    <location>
        <begin position="23"/>
        <end position="124"/>
    </location>
</feature>
<organism evidence="2 3">
    <name type="scientific">Pedobacter cryoconitis</name>
    <dbReference type="NCBI Taxonomy" id="188932"/>
    <lineage>
        <taxon>Bacteria</taxon>
        <taxon>Pseudomonadati</taxon>
        <taxon>Bacteroidota</taxon>
        <taxon>Sphingobacteriia</taxon>
        <taxon>Sphingobacteriales</taxon>
        <taxon>Sphingobacteriaceae</taxon>
        <taxon>Pedobacter</taxon>
    </lineage>
</organism>
<dbReference type="EMBL" id="JACHCC010000011">
    <property type="protein sequence ID" value="MBB6501904.1"/>
    <property type="molecule type" value="Genomic_DNA"/>
</dbReference>
<keyword evidence="1" id="KW-0732">Signal</keyword>
<accession>A0A7X0MK77</accession>
<gene>
    <name evidence="2" type="ORF">HDF25_004081</name>
</gene>
<dbReference type="Proteomes" id="UP000521017">
    <property type="component" value="Unassembled WGS sequence"/>
</dbReference>
<evidence type="ECO:0000313" key="2">
    <source>
        <dbReference type="EMBL" id="MBB6501904.1"/>
    </source>
</evidence>
<comment type="caution">
    <text evidence="2">The sequence shown here is derived from an EMBL/GenBank/DDBJ whole genome shotgun (WGS) entry which is preliminary data.</text>
</comment>
<feature type="signal peptide" evidence="1">
    <location>
        <begin position="1"/>
        <end position="22"/>
    </location>
</feature>
<dbReference type="RefSeq" id="WP_184628084.1">
    <property type="nucleotide sequence ID" value="NZ_JACHCC010000011.1"/>
</dbReference>
<dbReference type="PROSITE" id="PS51257">
    <property type="entry name" value="PROKAR_LIPOPROTEIN"/>
    <property type="match status" value="1"/>
</dbReference>